<keyword evidence="3 16" id="KW-0328">Glycosyltransferase</keyword>
<keyword evidence="6" id="KW-0735">Signal-anchor</keyword>
<dbReference type="EMBL" id="JWZX01003085">
    <property type="protein sequence ID" value="KOO24515.1"/>
    <property type="molecule type" value="Genomic_DNA"/>
</dbReference>
<dbReference type="Gene3D" id="3.90.1480.20">
    <property type="entry name" value="Glycosyl transferase family 29"/>
    <property type="match status" value="1"/>
</dbReference>
<dbReference type="GO" id="GO:0003835">
    <property type="term" value="F:beta-galactoside alpha-2,6-sialyltransferase activity"/>
    <property type="evidence" value="ECO:0007669"/>
    <property type="project" value="UniProtKB-EC"/>
</dbReference>
<keyword evidence="5" id="KW-0812">Transmembrane</keyword>
<evidence type="ECO:0000256" key="1">
    <source>
        <dbReference type="ARBA" id="ARBA00004447"/>
    </source>
</evidence>
<evidence type="ECO:0000256" key="8">
    <source>
        <dbReference type="ARBA" id="ARBA00023034"/>
    </source>
</evidence>
<keyword evidence="7" id="KW-1133">Transmembrane helix</keyword>
<sequence length="701" mass="77365">MQSRNLLERFDWDVSTAAREAAKRESEAAAAEAALRSVLGFGDNVLEDVLHERLAELKSAICAHEDVAAGSSLLQEARALHGKLVAQEIELEKRREAERKAHLEREEKKREEAQRKAREAEEELMNLSFGASARREAAAVARALAEEKKKYANEMRARREAAVAAAASSSAIVHDEEHSKIAALVATKVKQLEEQIELAEAKGNLARAEQLAEMLFELEARASAVAQKVEQDAVEERRALQAEQEAKEKALWEAEYKAQREADAADEELRRIEQELELIAHASWRAEHHEDRGGRSIDLERVGAQRHGNSQKLLVDNINAIDSWLSNASFAADPALRWPGPVRELNRAHVEATSDPIMSWMVPHVRRDGPLVRAVPHGGKHGGALGTRYQPQRRCESASVIDELTAPIFIAAERPRKLTSEGAPFGMRMGGKSEDDMVSSIRRYVANSSQPRQCRYRTCAVVGSSGALRGTHHGASIDAHTAVIRINAAPTHKHEAAVGRRTTWRVHNSEKPFMLAANDVPELQLVICHMAWLGSCQHQAFSGAYGTTIAYINPRFYSQLFELLGRPRDKQSPSTGLLAIAIALGTCRHYWECTAWEDESKYYDPLHTFHDWQAEERLRQLWLEAGLVSLGTEAVATEAAGGGIDDVGARNASEAVRRRVLGRTVTGGNATAAESKPRISKGKIKKVMRHWTSAGPAEAGG</sequence>
<dbReference type="InterPro" id="IPR001675">
    <property type="entry name" value="Glyco_trans_29"/>
</dbReference>
<keyword evidence="14" id="KW-0175">Coiled coil</keyword>
<keyword evidence="17" id="KW-1185">Reference proteome</keyword>
<evidence type="ECO:0000256" key="14">
    <source>
        <dbReference type="SAM" id="Coils"/>
    </source>
</evidence>
<dbReference type="OrthoDB" id="10264956at2759"/>
<evidence type="ECO:0000256" key="2">
    <source>
        <dbReference type="ARBA" id="ARBA00006003"/>
    </source>
</evidence>
<comment type="subcellular location">
    <subcellularLocation>
        <location evidence="1">Golgi apparatus</location>
        <location evidence="1">Golgi stack membrane</location>
        <topology evidence="1">Single-pass type II membrane protein</topology>
    </subcellularLocation>
</comment>
<evidence type="ECO:0000256" key="4">
    <source>
        <dbReference type="ARBA" id="ARBA00022679"/>
    </source>
</evidence>
<dbReference type="Pfam" id="PF00777">
    <property type="entry name" value="Glyco_transf_29"/>
    <property type="match status" value="1"/>
</dbReference>
<name>A0A0M0JDH8_9EUKA</name>
<comment type="caution">
    <text evidence="16">The sequence shown here is derived from an EMBL/GenBank/DDBJ whole genome shotgun (WGS) entry which is preliminary data.</text>
</comment>
<evidence type="ECO:0000313" key="16">
    <source>
        <dbReference type="EMBL" id="KOO24515.1"/>
    </source>
</evidence>
<proteinExistence type="inferred from homology"/>
<dbReference type="EC" id="2.4.3.1" evidence="13"/>
<feature type="coiled-coil region" evidence="14">
    <location>
        <begin position="182"/>
        <end position="282"/>
    </location>
</feature>
<keyword evidence="8" id="KW-0333">Golgi apparatus</keyword>
<evidence type="ECO:0000256" key="9">
    <source>
        <dbReference type="ARBA" id="ARBA00023136"/>
    </source>
</evidence>
<keyword evidence="9" id="KW-0472">Membrane</keyword>
<accession>A0A0M0JDH8</accession>
<dbReference type="AlphaFoldDB" id="A0A0M0JDH8"/>
<keyword evidence="4 16" id="KW-0808">Transferase</keyword>
<reference evidence="17" key="1">
    <citation type="journal article" date="2015" name="PLoS Genet.">
        <title>Genome Sequence and Transcriptome Analyses of Chrysochromulina tobin: Metabolic Tools for Enhanced Algal Fitness in the Prominent Order Prymnesiales (Haptophyceae).</title>
        <authorList>
            <person name="Hovde B.T."/>
            <person name="Deodato C.R."/>
            <person name="Hunsperger H.M."/>
            <person name="Ryken S.A."/>
            <person name="Yost W."/>
            <person name="Jha R.K."/>
            <person name="Patterson J."/>
            <person name="Monnat R.J. Jr."/>
            <person name="Barlow S.B."/>
            <person name="Starkenburg S.R."/>
            <person name="Cattolico R.A."/>
        </authorList>
    </citation>
    <scope>NUCLEOTIDE SEQUENCE</scope>
    <source>
        <strain evidence="17">CCMP291</strain>
    </source>
</reference>
<evidence type="ECO:0000256" key="3">
    <source>
        <dbReference type="ARBA" id="ARBA00022676"/>
    </source>
</evidence>
<evidence type="ECO:0000256" key="6">
    <source>
        <dbReference type="ARBA" id="ARBA00022968"/>
    </source>
</evidence>
<dbReference type="PANTHER" id="PTHR46059">
    <property type="entry name" value="BETA-GALACTOSIDE ALPHA-2,6-SIALYLTRANSFERASE"/>
    <property type="match status" value="1"/>
</dbReference>
<evidence type="ECO:0000256" key="10">
    <source>
        <dbReference type="ARBA" id="ARBA00023157"/>
    </source>
</evidence>
<dbReference type="GO" id="GO:0032580">
    <property type="term" value="C:Golgi cisterna membrane"/>
    <property type="evidence" value="ECO:0007669"/>
    <property type="project" value="UniProtKB-SubCell"/>
</dbReference>
<evidence type="ECO:0000256" key="15">
    <source>
        <dbReference type="SAM" id="MobiDB-lite"/>
    </source>
</evidence>
<evidence type="ECO:0000256" key="5">
    <source>
        <dbReference type="ARBA" id="ARBA00022692"/>
    </source>
</evidence>
<evidence type="ECO:0000256" key="13">
    <source>
        <dbReference type="ARBA" id="ARBA00034329"/>
    </source>
</evidence>
<organism evidence="16 17">
    <name type="scientific">Chrysochromulina tobinii</name>
    <dbReference type="NCBI Taxonomy" id="1460289"/>
    <lineage>
        <taxon>Eukaryota</taxon>
        <taxon>Haptista</taxon>
        <taxon>Haptophyta</taxon>
        <taxon>Prymnesiophyceae</taxon>
        <taxon>Prymnesiales</taxon>
        <taxon>Chrysochromulinaceae</taxon>
        <taxon>Chrysochromulina</taxon>
    </lineage>
</organism>
<dbReference type="InterPro" id="IPR038578">
    <property type="entry name" value="GT29-like_sf"/>
</dbReference>
<feature type="region of interest" description="Disordered" evidence="15">
    <location>
        <begin position="98"/>
        <end position="119"/>
    </location>
</feature>
<keyword evidence="11" id="KW-0325">Glycoprotein</keyword>
<evidence type="ECO:0000256" key="12">
    <source>
        <dbReference type="ARBA" id="ARBA00034249"/>
    </source>
</evidence>
<evidence type="ECO:0000256" key="11">
    <source>
        <dbReference type="ARBA" id="ARBA00023180"/>
    </source>
</evidence>
<dbReference type="PANTHER" id="PTHR46059:SF1">
    <property type="entry name" value="BETA-GALACTOSIDE ALPHA-2,6-SIALYLTRANSFERASE"/>
    <property type="match status" value="1"/>
</dbReference>
<evidence type="ECO:0000313" key="17">
    <source>
        <dbReference type="Proteomes" id="UP000037460"/>
    </source>
</evidence>
<protein>
    <recommendedName>
        <fullName evidence="13">beta-galactoside alpha-(2,6)-sialyltransferase</fullName>
        <ecNumber evidence="13">2.4.3.1</ecNumber>
    </recommendedName>
</protein>
<comment type="similarity">
    <text evidence="2">Belongs to the glycosyltransferase 29 family.</text>
</comment>
<keyword evidence="10" id="KW-1015">Disulfide bond</keyword>
<comment type="catalytic activity">
    <reaction evidence="12">
        <text>a beta-D-galactoside + CMP-N-acetyl-beta-neuraminate = an N-acetyl-alpha-neuraminyl-(2-&gt;6)-beta-D-galactosyl derivative + CMP + H(+)</text>
        <dbReference type="Rhea" id="RHEA:52104"/>
        <dbReference type="ChEBI" id="CHEBI:15378"/>
        <dbReference type="ChEBI" id="CHEBI:28034"/>
        <dbReference type="ChEBI" id="CHEBI:57812"/>
        <dbReference type="ChEBI" id="CHEBI:60377"/>
        <dbReference type="ChEBI" id="CHEBI:136398"/>
        <dbReference type="EC" id="2.4.3.1"/>
    </reaction>
</comment>
<dbReference type="Proteomes" id="UP000037460">
    <property type="component" value="Unassembled WGS sequence"/>
</dbReference>
<evidence type="ECO:0000256" key="7">
    <source>
        <dbReference type="ARBA" id="ARBA00022989"/>
    </source>
</evidence>
<gene>
    <name evidence="16" type="ORF">Ctob_009582</name>
</gene>